<organism evidence="1 2">
    <name type="scientific">Dendryphion nanum</name>
    <dbReference type="NCBI Taxonomy" id="256645"/>
    <lineage>
        <taxon>Eukaryota</taxon>
        <taxon>Fungi</taxon>
        <taxon>Dikarya</taxon>
        <taxon>Ascomycota</taxon>
        <taxon>Pezizomycotina</taxon>
        <taxon>Dothideomycetes</taxon>
        <taxon>Pleosporomycetidae</taxon>
        <taxon>Pleosporales</taxon>
        <taxon>Torulaceae</taxon>
        <taxon>Dendryphion</taxon>
    </lineage>
</organism>
<comment type="caution">
    <text evidence="1">The sequence shown here is derived from an EMBL/GenBank/DDBJ whole genome shotgun (WGS) entry which is preliminary data.</text>
</comment>
<sequence length="581" mass="65927">MSFLEEILGIGRSLFSDDPFRKEREEALKYAARHPEIKPAKIETPEQLHARYTKALTRSASLSQSGIQFDKKWIELLFKRFCVQEWGVEYWTKESLSQYLDAIFIPDATGFRNILMSAVPALYTLLLRLGSFPFHLNPLSKLTFDVFSCAIIIINFRDSSFAPGFDKDYPGKQEARFRKLLFQGLLISVPPVEISQNNQTSGAVDESVMEALRLIEKFNYWRSPDFPKLRFNGPELPFPQDFPRYFSGTWSGSIAPDSISPLITLLLAIQLSPESIGPEHLTAQWDELSRAAKAMTAGLTLHKRSGMKGIIWDGFDISFRDHYPNLLYSFDRLFRPAVHLRKCYHIPLDISTDQLDYHKTFNLEFSHPSSGPGPASEPEPLKLPVEGSILTLPLLAQLATFLPTNLRLNEYRLTTFQMDSLTTAFLNRQIQPAASSSVLLLVSGHTESNHLSLPITVGVFIQASAPPKRHSFLSHNSDPDSDPPNRYARLIFQTYPIHQVFRPSLSHQIIPRSASGYLHVDTLDEPTGRRSGMSYRPPYGLDFWMNPDKHRLVGEDWKYMVQKIRVACCDVVTFGSGGRGR</sequence>
<gene>
    <name evidence="1" type="ORF">B0J11DRAFT_327023</name>
</gene>
<dbReference type="EMBL" id="JAGMWT010000008">
    <property type="protein sequence ID" value="KAH7123978.1"/>
    <property type="molecule type" value="Genomic_DNA"/>
</dbReference>
<dbReference type="AlphaFoldDB" id="A0A9P9IJ22"/>
<evidence type="ECO:0000313" key="1">
    <source>
        <dbReference type="EMBL" id="KAH7123978.1"/>
    </source>
</evidence>
<reference evidence="1" key="1">
    <citation type="journal article" date="2021" name="Nat. Commun.">
        <title>Genetic determinants of endophytism in the Arabidopsis root mycobiome.</title>
        <authorList>
            <person name="Mesny F."/>
            <person name="Miyauchi S."/>
            <person name="Thiergart T."/>
            <person name="Pickel B."/>
            <person name="Atanasova L."/>
            <person name="Karlsson M."/>
            <person name="Huettel B."/>
            <person name="Barry K.W."/>
            <person name="Haridas S."/>
            <person name="Chen C."/>
            <person name="Bauer D."/>
            <person name="Andreopoulos W."/>
            <person name="Pangilinan J."/>
            <person name="LaButti K."/>
            <person name="Riley R."/>
            <person name="Lipzen A."/>
            <person name="Clum A."/>
            <person name="Drula E."/>
            <person name="Henrissat B."/>
            <person name="Kohler A."/>
            <person name="Grigoriev I.V."/>
            <person name="Martin F.M."/>
            <person name="Hacquard S."/>
        </authorList>
    </citation>
    <scope>NUCLEOTIDE SEQUENCE</scope>
    <source>
        <strain evidence="1">MPI-CAGE-CH-0243</strain>
    </source>
</reference>
<dbReference type="OrthoDB" id="3914475at2759"/>
<protein>
    <submittedName>
        <fullName evidence="1">Uncharacterized protein</fullName>
    </submittedName>
</protein>
<accession>A0A9P9IJ22</accession>
<dbReference type="Proteomes" id="UP000700596">
    <property type="component" value="Unassembled WGS sequence"/>
</dbReference>
<proteinExistence type="predicted"/>
<evidence type="ECO:0000313" key="2">
    <source>
        <dbReference type="Proteomes" id="UP000700596"/>
    </source>
</evidence>
<keyword evidence="2" id="KW-1185">Reference proteome</keyword>
<name>A0A9P9IJ22_9PLEO</name>